<keyword evidence="3" id="KW-1185">Reference proteome</keyword>
<sequence>MQSKSATSKSKVAVTCASSGGDATGLLDTEGSPRTCPPESRARCGLPSRATASCGKRRRGERALMPLVASMAVSAAARRGSTLPISPPAKRPEMLVSPHRRDHHNAPRRSAPIWQPPRSIVAFAGKNGLSENLMKQPASMARPSESGGRPSMFLAATSWHCVHPPSPTVSTHWDAASHEARGAAAASSPTSPRAASTNPPSATSAEPLHTCVFSGSVAGPSRQAALSYLTTQPSRMARPLLAAPHLARRRDAAAGVEARDAVRSRDVRAALRHGERRRVGEWLRRHHHRWMTGWRGARRSKRAYSPGAAGRGFLVPDRSGRRELYAQICGGGDKDLLVCVRRVGESVVGSGPRFVASRRAAGAVARLCCRCVVRQRPMVAGLCRCMFAQRSRVTRLDRRVFAKRLRTPRVAGLRRCRCSCMFAQRSRERLRTSRVAGLCRCVFAQRLWRVAWASALSRRPWWRESATRRRVARPSSSRSRTTSQPRGSRRQLNWEWCTSKWRPYGLRSSEVEERRKNREIAKKTRDWASAIDSTKRSEAKIDVWGSFGSVWHKVKLQN</sequence>
<dbReference type="EnsemblPlants" id="ONIVA08G14650.1">
    <property type="protein sequence ID" value="ONIVA08G14650.1"/>
    <property type="gene ID" value="ONIVA08G14650"/>
</dbReference>
<organism evidence="2">
    <name type="scientific">Oryza nivara</name>
    <name type="common">Indian wild rice</name>
    <name type="synonym">Oryza sativa f. spontanea</name>
    <dbReference type="NCBI Taxonomy" id="4536"/>
    <lineage>
        <taxon>Eukaryota</taxon>
        <taxon>Viridiplantae</taxon>
        <taxon>Streptophyta</taxon>
        <taxon>Embryophyta</taxon>
        <taxon>Tracheophyta</taxon>
        <taxon>Spermatophyta</taxon>
        <taxon>Magnoliopsida</taxon>
        <taxon>Liliopsida</taxon>
        <taxon>Poales</taxon>
        <taxon>Poaceae</taxon>
        <taxon>BOP clade</taxon>
        <taxon>Oryzoideae</taxon>
        <taxon>Oryzeae</taxon>
        <taxon>Oryzinae</taxon>
        <taxon>Oryza</taxon>
    </lineage>
</organism>
<feature type="region of interest" description="Disordered" evidence="1">
    <location>
        <begin position="177"/>
        <end position="207"/>
    </location>
</feature>
<feature type="compositionally biased region" description="Low complexity" evidence="1">
    <location>
        <begin position="1"/>
        <end position="15"/>
    </location>
</feature>
<feature type="region of interest" description="Disordered" evidence="1">
    <location>
        <begin position="1"/>
        <end position="57"/>
    </location>
</feature>
<protein>
    <submittedName>
        <fullName evidence="2">Uncharacterized protein</fullName>
    </submittedName>
</protein>
<reference evidence="2" key="2">
    <citation type="submission" date="2018-04" db="EMBL/GenBank/DDBJ databases">
        <title>OnivRS2 (Oryza nivara Reference Sequence Version 2).</title>
        <authorList>
            <person name="Zhang J."/>
            <person name="Kudrna D."/>
            <person name="Lee S."/>
            <person name="Talag J."/>
            <person name="Rajasekar S."/>
            <person name="Welchert J."/>
            <person name="Hsing Y.-I."/>
            <person name="Wing R.A."/>
        </authorList>
    </citation>
    <scope>NUCLEOTIDE SEQUENCE [LARGE SCALE GENOMIC DNA]</scope>
    <source>
        <strain evidence="2">SL10</strain>
    </source>
</reference>
<evidence type="ECO:0000256" key="1">
    <source>
        <dbReference type="SAM" id="MobiDB-lite"/>
    </source>
</evidence>
<reference evidence="2" key="1">
    <citation type="submission" date="2015-04" db="UniProtKB">
        <authorList>
            <consortium name="EnsemblPlants"/>
        </authorList>
    </citation>
    <scope>IDENTIFICATION</scope>
    <source>
        <strain evidence="2">SL10</strain>
    </source>
</reference>
<dbReference type="HOGENOM" id="CLU_488687_0_0_1"/>
<dbReference type="AlphaFoldDB" id="A0A0E0IBH8"/>
<evidence type="ECO:0000313" key="3">
    <source>
        <dbReference type="Proteomes" id="UP000006591"/>
    </source>
</evidence>
<proteinExistence type="predicted"/>
<dbReference type="Gramene" id="ONIVA08G14650.1">
    <property type="protein sequence ID" value="ONIVA08G14650.1"/>
    <property type="gene ID" value="ONIVA08G14650"/>
</dbReference>
<accession>A0A0E0IBH8</accession>
<dbReference type="Proteomes" id="UP000006591">
    <property type="component" value="Chromosome 8"/>
</dbReference>
<name>A0A0E0IBH8_ORYNI</name>
<feature type="compositionally biased region" description="Low complexity" evidence="1">
    <location>
        <begin position="182"/>
        <end position="207"/>
    </location>
</feature>
<evidence type="ECO:0000313" key="2">
    <source>
        <dbReference type="EnsemblPlants" id="ONIVA08G14650.1"/>
    </source>
</evidence>